<dbReference type="AlphaFoldDB" id="A0AAE0GRQ8"/>
<proteinExistence type="predicted"/>
<feature type="compositionally biased region" description="Acidic residues" evidence="1">
    <location>
        <begin position="177"/>
        <end position="232"/>
    </location>
</feature>
<feature type="compositionally biased region" description="Basic and acidic residues" evidence="1">
    <location>
        <begin position="30"/>
        <end position="40"/>
    </location>
</feature>
<evidence type="ECO:0000313" key="3">
    <source>
        <dbReference type="Proteomes" id="UP001190700"/>
    </source>
</evidence>
<feature type="compositionally biased region" description="Basic residues" evidence="1">
    <location>
        <begin position="266"/>
        <end position="276"/>
    </location>
</feature>
<accession>A0AAE0GRQ8</accession>
<feature type="region of interest" description="Disordered" evidence="1">
    <location>
        <begin position="1"/>
        <end position="42"/>
    </location>
</feature>
<feature type="region of interest" description="Disordered" evidence="1">
    <location>
        <begin position="108"/>
        <end position="332"/>
    </location>
</feature>
<feature type="region of interest" description="Disordered" evidence="1">
    <location>
        <begin position="353"/>
        <end position="401"/>
    </location>
</feature>
<feature type="compositionally biased region" description="Acidic residues" evidence="1">
    <location>
        <begin position="376"/>
        <end position="391"/>
    </location>
</feature>
<gene>
    <name evidence="2" type="ORF">CYMTET_9935</name>
</gene>
<keyword evidence="3" id="KW-1185">Reference proteome</keyword>
<feature type="compositionally biased region" description="Basic residues" evidence="1">
    <location>
        <begin position="115"/>
        <end position="136"/>
    </location>
</feature>
<feature type="compositionally biased region" description="Basic and acidic residues" evidence="1">
    <location>
        <begin position="289"/>
        <end position="303"/>
    </location>
</feature>
<reference evidence="2 3" key="1">
    <citation type="journal article" date="2015" name="Genome Biol. Evol.">
        <title>Comparative Genomics of a Bacterivorous Green Alga Reveals Evolutionary Causalities and Consequences of Phago-Mixotrophic Mode of Nutrition.</title>
        <authorList>
            <person name="Burns J.A."/>
            <person name="Paasch A."/>
            <person name="Narechania A."/>
            <person name="Kim E."/>
        </authorList>
    </citation>
    <scope>NUCLEOTIDE SEQUENCE [LARGE SCALE GENOMIC DNA]</scope>
    <source>
        <strain evidence="2 3">PLY_AMNH</strain>
    </source>
</reference>
<evidence type="ECO:0000313" key="2">
    <source>
        <dbReference type="EMBL" id="KAK3282321.1"/>
    </source>
</evidence>
<protein>
    <submittedName>
        <fullName evidence="2">Uncharacterized protein</fullName>
    </submittedName>
</protein>
<feature type="compositionally biased region" description="Acidic residues" evidence="1">
    <location>
        <begin position="145"/>
        <end position="155"/>
    </location>
</feature>
<sequence length="401" mass="45157">MLQSNCADETAVQRPLDVPDEEPMEEEETDPRAGKRHTEIAPEDVAGECALDPQLDTLFKFISEQASDLQTKKLQGKLSIHKPRIRSVIQAALEERAVLKAEFPELFQKVTASKKSTKHNKLSAKKKKNEKKRSRAKNIMGDSGSEGDSEQEETQDEGKSSGQRKRVQADKSMYSESEAEEDEEEEAEEPSEAEGDDKEGEGPEEEVSGGEEQEEEAEEPKEAEEPEAADENEGTKDTGLISAEIASSKRKKLRRFEENENQRGTQRQRKRLRKRVSSAGSDQSEDEAEVKKRSSTEREHSGESEDLEPEDREVPTLRRQRILSDDEEEAMAVDEGADICRAETNEEEIVLEAQKVESMLDTEVGKDEDLGKPGDESEDSEEEEEEEEEESLAARKIRCQK</sequence>
<dbReference type="Proteomes" id="UP001190700">
    <property type="component" value="Unassembled WGS sequence"/>
</dbReference>
<comment type="caution">
    <text evidence="2">The sequence shown here is derived from an EMBL/GenBank/DDBJ whole genome shotgun (WGS) entry which is preliminary data.</text>
</comment>
<feature type="compositionally biased region" description="Basic and acidic residues" evidence="1">
    <location>
        <begin position="363"/>
        <end position="375"/>
    </location>
</feature>
<feature type="compositionally biased region" description="Acidic residues" evidence="1">
    <location>
        <begin position="18"/>
        <end position="29"/>
    </location>
</feature>
<organism evidence="2 3">
    <name type="scientific">Cymbomonas tetramitiformis</name>
    <dbReference type="NCBI Taxonomy" id="36881"/>
    <lineage>
        <taxon>Eukaryota</taxon>
        <taxon>Viridiplantae</taxon>
        <taxon>Chlorophyta</taxon>
        <taxon>Pyramimonadophyceae</taxon>
        <taxon>Pyramimonadales</taxon>
        <taxon>Pyramimonadaceae</taxon>
        <taxon>Cymbomonas</taxon>
    </lineage>
</organism>
<dbReference type="EMBL" id="LGRX02003376">
    <property type="protein sequence ID" value="KAK3282321.1"/>
    <property type="molecule type" value="Genomic_DNA"/>
</dbReference>
<evidence type="ECO:0000256" key="1">
    <source>
        <dbReference type="SAM" id="MobiDB-lite"/>
    </source>
</evidence>
<name>A0AAE0GRQ8_9CHLO</name>